<feature type="compositionally biased region" description="Polar residues" evidence="7">
    <location>
        <begin position="137"/>
        <end position="158"/>
    </location>
</feature>
<evidence type="ECO:0000256" key="3">
    <source>
        <dbReference type="ARBA" id="ARBA00022824"/>
    </source>
</evidence>
<evidence type="ECO:0000256" key="4">
    <source>
        <dbReference type="ARBA" id="ARBA00022989"/>
    </source>
</evidence>
<evidence type="ECO:0000313" key="9">
    <source>
        <dbReference type="Proteomes" id="UP000695023"/>
    </source>
</evidence>
<evidence type="ECO:0000313" key="10">
    <source>
        <dbReference type="RefSeq" id="XP_005753023.1"/>
    </source>
</evidence>
<dbReference type="GO" id="GO:0030182">
    <property type="term" value="P:neuron differentiation"/>
    <property type="evidence" value="ECO:0007669"/>
    <property type="project" value="TreeGrafter"/>
</dbReference>
<feature type="region of interest" description="Disordered" evidence="7">
    <location>
        <begin position="197"/>
        <end position="220"/>
    </location>
</feature>
<feature type="transmembrane region" description="Helical" evidence="6">
    <location>
        <begin position="877"/>
        <end position="908"/>
    </location>
</feature>
<evidence type="ECO:0000256" key="1">
    <source>
        <dbReference type="ARBA" id="ARBA00004477"/>
    </source>
</evidence>
<evidence type="ECO:0000259" key="8">
    <source>
        <dbReference type="PROSITE" id="PS50845"/>
    </source>
</evidence>
<feature type="region of interest" description="Disordered" evidence="7">
    <location>
        <begin position="62"/>
        <end position="175"/>
    </location>
</feature>
<dbReference type="InterPro" id="IPR046964">
    <property type="entry name" value="RTN1-4"/>
</dbReference>
<sequence>MDPVTQSAQISSSQGFADGQNSATKESKLSDSFLSSSPVSLIQSPQDKRVVLGSDKSCEGVATSLRFPSKPGSFSLGNYGGEAGPPDAPPDSPIKTSPVSERIKALEALAAKKQQSDFRSDGGFSLFRDRHHEKSPTDSSKSPIENRMSPNEKITPTIQKMGGSSEQESPGSPFEVLGDLRQVNEFEETEEWMKAHLPPVPDLTSVDLTEGTNSVESKDKGTRVVIPTSFTSVPDAFMDSPVEAPSVKDDFDNAKKQPNVEEEFDFNFLPTAYMWDQQDKSDDQPPSNLDSVIASPPAGFGTPCPEAKQNASDEEKASLTRDPEPPEPSEADSSGESDDTVIEDEAGAPASAPHPSFEPQLSKDPTATPASSNVPPAEKETPPPKSERKLMQVPTINVIETDEPNYSEEEMEMEPEAEDVDYEIENPPASESPETSHSQPEDTKTELPKTRPLETEFMEGYSPPSSPVDSDAEYSPKRNIIATSPEIDNRESAAKSETLPKPPAPKDTASGISQAQADESQIPPSKMNEEPSQFTLTNAEVDFPDNDDEWSDEAQEHTLPKLYEKGNMPTKETFIETVPLSKTTFMQDDIYDRQSFDYDYDASSPLYDIDHKELSNAKERFLSDPSPTDPDTPNACSAQTDVTEDRRSLGDIASLKDEASPEQADQPSLQEYPPNPYSSFQSEAQRSFSEQESDQKMSNDVVAHGAQNESSISEPTDSFVEFMRECLKSRQDEEYPDSVHQGVHGKSELNKTSLHPSQLPPTVVLDLEQEQLTISALKELCSSQEEEAVKTHTKASARDQTDLSAASVQQSSLASVTNPPCSQHVRAYDSKYSKEVEAIDELVAEAYHLAEHVLTAILTHLSAKDLIHWRDPKKSGVAFGLSLLMLLSLAAFSIISVVSYLLLALLCVTITFRIYKSVVQAVQKSNEGHPFKALIDKDVSIAPESFRKHVDASLTYINRALKQMSHLFLVEDLVDSLKLAVVMWLLTYVGAVFNGITILILADVLLFTVPPVYEKNKTQIDQYIDLARTQVNTTIAKLQEKLPGAVKRSKTE</sequence>
<dbReference type="InterPro" id="IPR003388">
    <property type="entry name" value="Reticulon"/>
</dbReference>
<keyword evidence="5 6" id="KW-0472">Membrane</keyword>
<feature type="compositionally biased region" description="Acidic residues" evidence="7">
    <location>
        <begin position="325"/>
        <end position="346"/>
    </location>
</feature>
<dbReference type="GO" id="GO:0043005">
    <property type="term" value="C:neuron projection"/>
    <property type="evidence" value="ECO:0007669"/>
    <property type="project" value="TreeGrafter"/>
</dbReference>
<feature type="region of interest" description="Disordered" evidence="7">
    <location>
        <begin position="233"/>
        <end position="535"/>
    </location>
</feature>
<evidence type="ECO:0000256" key="5">
    <source>
        <dbReference type="ARBA" id="ARBA00023136"/>
    </source>
</evidence>
<dbReference type="Gene3D" id="1.20.5.2480">
    <property type="match status" value="1"/>
</dbReference>
<evidence type="ECO:0000256" key="2">
    <source>
        <dbReference type="ARBA" id="ARBA00022692"/>
    </source>
</evidence>
<feature type="transmembrane region" description="Helical" evidence="6">
    <location>
        <begin position="992"/>
        <end position="1013"/>
    </location>
</feature>
<dbReference type="CTD" id="10313"/>
<feature type="region of interest" description="Disordered" evidence="7">
    <location>
        <begin position="1"/>
        <end position="49"/>
    </location>
</feature>
<feature type="compositionally biased region" description="Polar residues" evidence="7">
    <location>
        <begin position="363"/>
        <end position="374"/>
    </location>
</feature>
<dbReference type="Proteomes" id="UP000695023">
    <property type="component" value="Unplaced"/>
</dbReference>
<gene>
    <name evidence="10" type="primary">rtn3</name>
</gene>
<dbReference type="RefSeq" id="XP_005753023.1">
    <property type="nucleotide sequence ID" value="XM_005752966.1"/>
</dbReference>
<feature type="compositionally biased region" description="Basic and acidic residues" evidence="7">
    <location>
        <begin position="377"/>
        <end position="390"/>
    </location>
</feature>
<feature type="compositionally biased region" description="Low complexity" evidence="7">
    <location>
        <begin position="30"/>
        <end position="44"/>
    </location>
</feature>
<feature type="compositionally biased region" description="Basic and acidic residues" evidence="7">
    <location>
        <begin position="439"/>
        <end position="454"/>
    </location>
</feature>
<dbReference type="AlphaFoldDB" id="A0A9Y3RYS6"/>
<feature type="compositionally biased region" description="Low complexity" evidence="7">
    <location>
        <begin position="162"/>
        <end position="173"/>
    </location>
</feature>
<feature type="compositionally biased region" description="Polar residues" evidence="7">
    <location>
        <begin position="677"/>
        <end position="690"/>
    </location>
</feature>
<dbReference type="GO" id="GO:0005789">
    <property type="term" value="C:endoplasmic reticulum membrane"/>
    <property type="evidence" value="ECO:0007669"/>
    <property type="project" value="UniProtKB-SubCell"/>
</dbReference>
<accession>A0A9Y3RYS6</accession>
<keyword evidence="4 6" id="KW-1133">Transmembrane helix</keyword>
<feature type="compositionally biased region" description="Basic and acidic residues" evidence="7">
    <location>
        <begin position="246"/>
        <end position="259"/>
    </location>
</feature>
<feature type="compositionally biased region" description="Basic and acidic residues" evidence="7">
    <location>
        <begin position="643"/>
        <end position="659"/>
    </location>
</feature>
<feature type="region of interest" description="Disordered" evidence="7">
    <location>
        <begin position="617"/>
        <end position="715"/>
    </location>
</feature>
<feature type="domain" description="Reticulon" evidence="8">
    <location>
        <begin position="863"/>
        <end position="1052"/>
    </location>
</feature>
<protein>
    <recommendedName>
        <fullName evidence="6">Reticulon</fullName>
    </recommendedName>
</protein>
<dbReference type="PANTHER" id="PTHR45799">
    <property type="entry name" value="RETICULON-LIKE PROTEIN"/>
    <property type="match status" value="1"/>
</dbReference>
<feature type="compositionally biased region" description="Basic and acidic residues" evidence="7">
    <location>
        <begin position="311"/>
        <end position="324"/>
    </location>
</feature>
<name>A0A9Y3RYS6_9CICH</name>
<keyword evidence="2 6" id="KW-0812">Transmembrane</keyword>
<keyword evidence="3 6" id="KW-0256">Endoplasmic reticulum</keyword>
<evidence type="ECO:0000256" key="7">
    <source>
        <dbReference type="SAM" id="MobiDB-lite"/>
    </source>
</evidence>
<dbReference type="GO" id="GO:0071787">
    <property type="term" value="P:endoplasmic reticulum tubular network formation"/>
    <property type="evidence" value="ECO:0007669"/>
    <property type="project" value="TreeGrafter"/>
</dbReference>
<feature type="compositionally biased region" description="Polar residues" evidence="7">
    <location>
        <begin position="510"/>
        <end position="523"/>
    </location>
</feature>
<feature type="compositionally biased region" description="Acidic residues" evidence="7">
    <location>
        <begin position="400"/>
        <end position="424"/>
    </location>
</feature>
<organism evidence="9 10">
    <name type="scientific">Pundamilia nyererei</name>
    <dbReference type="NCBI Taxonomy" id="303518"/>
    <lineage>
        <taxon>Eukaryota</taxon>
        <taxon>Metazoa</taxon>
        <taxon>Chordata</taxon>
        <taxon>Craniata</taxon>
        <taxon>Vertebrata</taxon>
        <taxon>Euteleostomi</taxon>
        <taxon>Actinopterygii</taxon>
        <taxon>Neopterygii</taxon>
        <taxon>Teleostei</taxon>
        <taxon>Neoteleostei</taxon>
        <taxon>Acanthomorphata</taxon>
        <taxon>Ovalentaria</taxon>
        <taxon>Cichlomorphae</taxon>
        <taxon>Cichliformes</taxon>
        <taxon>Cichlidae</taxon>
        <taxon>African cichlids</taxon>
        <taxon>Pseudocrenilabrinae</taxon>
        <taxon>Haplochromini</taxon>
        <taxon>Pundamilia</taxon>
    </lineage>
</organism>
<proteinExistence type="predicted"/>
<feature type="compositionally biased region" description="Polar residues" evidence="7">
    <location>
        <begin position="1"/>
        <end position="24"/>
    </location>
</feature>
<dbReference type="Pfam" id="PF02453">
    <property type="entry name" value="Reticulon"/>
    <property type="match status" value="1"/>
</dbReference>
<feature type="compositionally biased region" description="Basic and acidic residues" evidence="7">
    <location>
        <begin position="127"/>
        <end position="136"/>
    </location>
</feature>
<comment type="subcellular location">
    <subcellularLocation>
        <location evidence="1 6">Endoplasmic reticulum membrane</location>
        <topology evidence="1 6">Multi-pass membrane protein</topology>
    </subcellularLocation>
</comment>
<dbReference type="GO" id="GO:0014069">
    <property type="term" value="C:postsynaptic density"/>
    <property type="evidence" value="ECO:0007669"/>
    <property type="project" value="TreeGrafter"/>
</dbReference>
<dbReference type="PANTHER" id="PTHR45799:SF6">
    <property type="entry name" value="RETICULON"/>
    <property type="match status" value="1"/>
</dbReference>
<feature type="compositionally biased region" description="Polar residues" evidence="7">
    <location>
        <begin position="206"/>
        <end position="215"/>
    </location>
</feature>
<evidence type="ECO:0000256" key="6">
    <source>
        <dbReference type="RuleBase" id="RU210713"/>
    </source>
</evidence>
<dbReference type="PROSITE" id="PS50845">
    <property type="entry name" value="RETICULON"/>
    <property type="match status" value="1"/>
</dbReference>
<keyword evidence="9" id="KW-1185">Reference proteome</keyword>
<feature type="compositionally biased region" description="Low complexity" evidence="7">
    <location>
        <begin position="623"/>
        <end position="633"/>
    </location>
</feature>
<reference evidence="10" key="1">
    <citation type="submission" date="2025-08" db="UniProtKB">
        <authorList>
            <consortium name="RefSeq"/>
        </authorList>
    </citation>
    <scope>IDENTIFICATION</scope>
</reference>
<dbReference type="GO" id="GO:0007420">
    <property type="term" value="P:brain development"/>
    <property type="evidence" value="ECO:0007669"/>
    <property type="project" value="TreeGrafter"/>
</dbReference>